<dbReference type="Gene3D" id="2.40.440.10">
    <property type="entry name" value="L,D-transpeptidase catalytic domain-like"/>
    <property type="match status" value="1"/>
</dbReference>
<evidence type="ECO:0000256" key="7">
    <source>
        <dbReference type="ARBA" id="ARBA00022984"/>
    </source>
</evidence>
<dbReference type="GO" id="GO:0005576">
    <property type="term" value="C:extracellular region"/>
    <property type="evidence" value="ECO:0007669"/>
    <property type="project" value="TreeGrafter"/>
</dbReference>
<dbReference type="GO" id="GO:0008360">
    <property type="term" value="P:regulation of cell shape"/>
    <property type="evidence" value="ECO:0007669"/>
    <property type="project" value="UniProtKB-UniRule"/>
</dbReference>
<gene>
    <name evidence="12" type="ORF">BFG57_05490</name>
</gene>
<dbReference type="InterPro" id="IPR038063">
    <property type="entry name" value="Transpep_catalytic_dom"/>
</dbReference>
<keyword evidence="3" id="KW-0328">Glycosyltransferase</keyword>
<evidence type="ECO:0000256" key="6">
    <source>
        <dbReference type="ARBA" id="ARBA00022960"/>
    </source>
</evidence>
<dbReference type="GO" id="GO:0016757">
    <property type="term" value="F:glycosyltransferase activity"/>
    <property type="evidence" value="ECO:0007669"/>
    <property type="project" value="UniProtKB-KW"/>
</dbReference>
<accession>A0A1E5LB58</accession>
<keyword evidence="7 9" id="KW-0573">Peptidoglycan synthesis</keyword>
<dbReference type="AlphaFoldDB" id="A0A1E5LB58"/>
<comment type="pathway">
    <text evidence="1 9">Cell wall biogenesis; peptidoglycan biosynthesis.</text>
</comment>
<feature type="active site" description="Proton donor/acceptor" evidence="9">
    <location>
        <position position="291"/>
    </location>
</feature>
<dbReference type="UniPathway" id="UPA00219"/>
<evidence type="ECO:0000256" key="4">
    <source>
        <dbReference type="ARBA" id="ARBA00022679"/>
    </source>
</evidence>
<keyword evidence="10" id="KW-0812">Transmembrane</keyword>
<evidence type="ECO:0000256" key="5">
    <source>
        <dbReference type="ARBA" id="ARBA00022801"/>
    </source>
</evidence>
<proteinExistence type="inferred from homology"/>
<feature type="active site" description="Nucleophile" evidence="9">
    <location>
        <position position="307"/>
    </location>
</feature>
<evidence type="ECO:0000259" key="11">
    <source>
        <dbReference type="PROSITE" id="PS52029"/>
    </source>
</evidence>
<dbReference type="Proteomes" id="UP000095209">
    <property type="component" value="Unassembled WGS sequence"/>
</dbReference>
<dbReference type="STRING" id="1305675.BFG57_05490"/>
<dbReference type="PANTHER" id="PTHR30582:SF24">
    <property type="entry name" value="L,D-TRANSPEPTIDASE ERFK_SRFK-RELATED"/>
    <property type="match status" value="1"/>
</dbReference>
<dbReference type="CDD" id="cd16913">
    <property type="entry name" value="YkuD_like"/>
    <property type="match status" value="1"/>
</dbReference>
<feature type="transmembrane region" description="Helical" evidence="10">
    <location>
        <begin position="98"/>
        <end position="119"/>
    </location>
</feature>
<dbReference type="GO" id="GO:0018104">
    <property type="term" value="P:peptidoglycan-protein cross-linking"/>
    <property type="evidence" value="ECO:0007669"/>
    <property type="project" value="TreeGrafter"/>
</dbReference>
<dbReference type="InterPro" id="IPR005490">
    <property type="entry name" value="LD_TPept_cat_dom"/>
</dbReference>
<dbReference type="Pfam" id="PF03734">
    <property type="entry name" value="YkuD"/>
    <property type="match status" value="1"/>
</dbReference>
<dbReference type="GO" id="GO:0071555">
    <property type="term" value="P:cell wall organization"/>
    <property type="evidence" value="ECO:0007669"/>
    <property type="project" value="UniProtKB-UniRule"/>
</dbReference>
<keyword evidence="6 9" id="KW-0133">Cell shape</keyword>
<keyword evidence="13" id="KW-1185">Reference proteome</keyword>
<dbReference type="InterPro" id="IPR050979">
    <property type="entry name" value="LD-transpeptidase"/>
</dbReference>
<dbReference type="EMBL" id="MJEH01000062">
    <property type="protein sequence ID" value="OEH91320.1"/>
    <property type="molecule type" value="Genomic_DNA"/>
</dbReference>
<keyword evidence="8 9" id="KW-0961">Cell wall biogenesis/degradation</keyword>
<keyword evidence="10" id="KW-0472">Membrane</keyword>
<dbReference type="OrthoDB" id="9787225at2"/>
<reference evidence="12 13" key="1">
    <citation type="submission" date="2016-08" db="EMBL/GenBank/DDBJ databases">
        <title>Genome of Bacillus solimangrovi GH2-4.</title>
        <authorList>
            <person name="Lim S."/>
            <person name="Kim B.-C."/>
        </authorList>
    </citation>
    <scope>NUCLEOTIDE SEQUENCE [LARGE SCALE GENOMIC DNA]</scope>
    <source>
        <strain evidence="12 13">GH2-4</strain>
    </source>
</reference>
<protein>
    <recommendedName>
        <fullName evidence="11">L,D-TPase catalytic domain-containing protein</fullName>
    </recommendedName>
</protein>
<evidence type="ECO:0000256" key="3">
    <source>
        <dbReference type="ARBA" id="ARBA00022676"/>
    </source>
</evidence>
<feature type="domain" description="L,D-TPase catalytic" evidence="11">
    <location>
        <begin position="224"/>
        <end position="331"/>
    </location>
</feature>
<comment type="caution">
    <text evidence="12">The sequence shown here is derived from an EMBL/GenBank/DDBJ whole genome shotgun (WGS) entry which is preliminary data.</text>
</comment>
<evidence type="ECO:0000313" key="12">
    <source>
        <dbReference type="EMBL" id="OEH91320.1"/>
    </source>
</evidence>
<evidence type="ECO:0000256" key="10">
    <source>
        <dbReference type="SAM" id="Phobius"/>
    </source>
</evidence>
<sequence>MDGKKAGVPDYFVKVGSGAYLSKYDPRFLEKYVRFFPHDGEKLYEYAQQLVSQGKRDMAKYYYGRAAKEGYFGRVSTPNSIIIKKEQEETKKQKGVTFLLWINFILLLLILLFIGHLFYTELLDGKMHAEPTVSMTNDRAEYDLIANSERETGRFPLALIALNEAIVNYEVYYHQYPNSIDQLTQPYPNNWISSIPTGVTYIVTEGGYELYWQGQEVSKLLPPIQLLYYQGSNILALNVGGDFLASYPVASGIEPLPFESSQITERVVQPNGGKGILGTRGLVLHEQYAIHGTNDPSSIGKNVSLGCLRMSNEQVEALYPYIPIGTPLIVRDEPFHEIEPFFSSLPFLNVMDLEHAHDTIFRWRQ</sequence>
<dbReference type="GO" id="GO:0071972">
    <property type="term" value="F:peptidoglycan L,D-transpeptidase activity"/>
    <property type="evidence" value="ECO:0007669"/>
    <property type="project" value="TreeGrafter"/>
</dbReference>
<keyword evidence="5" id="KW-0378">Hydrolase</keyword>
<comment type="similarity">
    <text evidence="2">Belongs to the YkuD family.</text>
</comment>
<dbReference type="PANTHER" id="PTHR30582">
    <property type="entry name" value="L,D-TRANSPEPTIDASE"/>
    <property type="match status" value="1"/>
</dbReference>
<dbReference type="PROSITE" id="PS52029">
    <property type="entry name" value="LD_TPASE"/>
    <property type="match status" value="1"/>
</dbReference>
<dbReference type="SUPFAM" id="SSF141523">
    <property type="entry name" value="L,D-transpeptidase catalytic domain-like"/>
    <property type="match status" value="1"/>
</dbReference>
<evidence type="ECO:0000313" key="13">
    <source>
        <dbReference type="Proteomes" id="UP000095209"/>
    </source>
</evidence>
<evidence type="ECO:0000256" key="1">
    <source>
        <dbReference type="ARBA" id="ARBA00004752"/>
    </source>
</evidence>
<organism evidence="12 13">
    <name type="scientific">Bacillus solimangrovi</name>
    <dbReference type="NCBI Taxonomy" id="1305675"/>
    <lineage>
        <taxon>Bacteria</taxon>
        <taxon>Bacillati</taxon>
        <taxon>Bacillota</taxon>
        <taxon>Bacilli</taxon>
        <taxon>Bacillales</taxon>
        <taxon>Bacillaceae</taxon>
        <taxon>Bacillus</taxon>
    </lineage>
</organism>
<keyword evidence="10" id="KW-1133">Transmembrane helix</keyword>
<keyword evidence="4" id="KW-0808">Transferase</keyword>
<evidence type="ECO:0000256" key="9">
    <source>
        <dbReference type="PROSITE-ProRule" id="PRU01373"/>
    </source>
</evidence>
<evidence type="ECO:0000256" key="8">
    <source>
        <dbReference type="ARBA" id="ARBA00023316"/>
    </source>
</evidence>
<evidence type="ECO:0000256" key="2">
    <source>
        <dbReference type="ARBA" id="ARBA00005992"/>
    </source>
</evidence>
<dbReference type="RefSeq" id="WP_069718580.1">
    <property type="nucleotide sequence ID" value="NZ_MJEH01000062.1"/>
</dbReference>
<name>A0A1E5LB58_9BACI</name>